<feature type="transmembrane region" description="Helical" evidence="1">
    <location>
        <begin position="7"/>
        <end position="26"/>
    </location>
</feature>
<evidence type="ECO:0000256" key="1">
    <source>
        <dbReference type="SAM" id="Phobius"/>
    </source>
</evidence>
<evidence type="ECO:0000313" key="2">
    <source>
        <dbReference type="EMBL" id="OHB14720.1"/>
    </source>
</evidence>
<keyword evidence="1" id="KW-0472">Membrane</keyword>
<accession>A0A1G2UZC9</accession>
<dbReference type="Gene3D" id="3.10.450.50">
    <property type="match status" value="1"/>
</dbReference>
<sequence>MITNRNKLIGVVVVLIAIVGLVWFLVKGGGEQQVSRLDAADTVGNFYGEWLTAVKQPETAEPNIKTLAKSPILSKELRDKIRKVQKDSSNTIDPVLCQATIPEEISTRRVSTGEDEVQILITSKDKNVTNQALVTVSKLNEGWYINDIACSLGEFAPEREFSFEKEGFLLKNSIPKPYNPENWHLVFEDNGAQGNVVPLFFDKESQCTSLDGSKSVCVPSQFAEATKVRVRSQMTERGASVKQLEFVK</sequence>
<name>A0A1G2UZC9_9BACT</name>
<keyword evidence="1" id="KW-0812">Transmembrane</keyword>
<dbReference type="Proteomes" id="UP000177697">
    <property type="component" value="Unassembled WGS sequence"/>
</dbReference>
<protein>
    <submittedName>
        <fullName evidence="2">Uncharacterized protein</fullName>
    </submittedName>
</protein>
<proteinExistence type="predicted"/>
<dbReference type="EMBL" id="MHWW01000015">
    <property type="protein sequence ID" value="OHB14720.1"/>
    <property type="molecule type" value="Genomic_DNA"/>
</dbReference>
<organism evidence="2 3">
    <name type="scientific">Candidatus Zambryskibacteria bacterium RIFOXYC1_FULL_39_10</name>
    <dbReference type="NCBI Taxonomy" id="1802779"/>
    <lineage>
        <taxon>Bacteria</taxon>
        <taxon>Candidatus Zambryskiibacteriota</taxon>
    </lineage>
</organism>
<keyword evidence="1" id="KW-1133">Transmembrane helix</keyword>
<reference evidence="2 3" key="1">
    <citation type="journal article" date="2016" name="Nat. Commun.">
        <title>Thousands of microbial genomes shed light on interconnected biogeochemical processes in an aquifer system.</title>
        <authorList>
            <person name="Anantharaman K."/>
            <person name="Brown C.T."/>
            <person name="Hug L.A."/>
            <person name="Sharon I."/>
            <person name="Castelle C.J."/>
            <person name="Probst A.J."/>
            <person name="Thomas B.C."/>
            <person name="Singh A."/>
            <person name="Wilkins M.J."/>
            <person name="Karaoz U."/>
            <person name="Brodie E.L."/>
            <person name="Williams K.H."/>
            <person name="Hubbard S.S."/>
            <person name="Banfield J.F."/>
        </authorList>
    </citation>
    <scope>NUCLEOTIDE SEQUENCE [LARGE SCALE GENOMIC DNA]</scope>
</reference>
<evidence type="ECO:0000313" key="3">
    <source>
        <dbReference type="Proteomes" id="UP000177697"/>
    </source>
</evidence>
<dbReference type="AlphaFoldDB" id="A0A1G2UZC9"/>
<comment type="caution">
    <text evidence="2">The sequence shown here is derived from an EMBL/GenBank/DDBJ whole genome shotgun (WGS) entry which is preliminary data.</text>
</comment>
<gene>
    <name evidence="2" type="ORF">A2431_01310</name>
</gene>